<dbReference type="PROSITE" id="PS00622">
    <property type="entry name" value="HTH_LUXR_1"/>
    <property type="match status" value="1"/>
</dbReference>
<feature type="region of interest" description="Disordered" evidence="1">
    <location>
        <begin position="777"/>
        <end position="799"/>
    </location>
</feature>
<accession>A0A5N8X917</accession>
<keyword evidence="4" id="KW-1185">Reference proteome</keyword>
<dbReference type="Pfam" id="PF00196">
    <property type="entry name" value="GerE"/>
    <property type="match status" value="1"/>
</dbReference>
<dbReference type="PRINTS" id="PR00364">
    <property type="entry name" value="DISEASERSIST"/>
</dbReference>
<dbReference type="PANTHER" id="PTHR47691">
    <property type="entry name" value="REGULATOR-RELATED"/>
    <property type="match status" value="1"/>
</dbReference>
<evidence type="ECO:0000259" key="2">
    <source>
        <dbReference type="PROSITE" id="PS50043"/>
    </source>
</evidence>
<dbReference type="PANTHER" id="PTHR47691:SF3">
    <property type="entry name" value="HTH-TYPE TRANSCRIPTIONAL REGULATOR RV0890C-RELATED"/>
    <property type="match status" value="1"/>
</dbReference>
<dbReference type="Proteomes" id="UP000400924">
    <property type="component" value="Unassembled WGS sequence"/>
</dbReference>
<dbReference type="InterPro" id="IPR027417">
    <property type="entry name" value="P-loop_NTPase"/>
</dbReference>
<dbReference type="GO" id="GO:0003677">
    <property type="term" value="F:DNA binding"/>
    <property type="evidence" value="ECO:0007669"/>
    <property type="project" value="InterPro"/>
</dbReference>
<dbReference type="InterPro" id="IPR058852">
    <property type="entry name" value="HTH_77"/>
</dbReference>
<evidence type="ECO:0000313" key="3">
    <source>
        <dbReference type="EMBL" id="MPY55933.1"/>
    </source>
</evidence>
<reference evidence="3 4" key="1">
    <citation type="submission" date="2019-07" db="EMBL/GenBank/DDBJ databases">
        <title>New species of Amycolatopsis and Streptomyces.</title>
        <authorList>
            <person name="Duangmal K."/>
            <person name="Teo W.F.A."/>
            <person name="Lipun K."/>
        </authorList>
    </citation>
    <scope>NUCLEOTIDE SEQUENCE [LARGE SCALE GENOMIC DNA]</scope>
    <source>
        <strain evidence="3 4">NBRC 106415</strain>
    </source>
</reference>
<dbReference type="Gene3D" id="1.10.10.10">
    <property type="entry name" value="Winged helix-like DNA-binding domain superfamily/Winged helix DNA-binding domain"/>
    <property type="match status" value="1"/>
</dbReference>
<protein>
    <submittedName>
        <fullName evidence="3">LuxR family transcriptional regulator</fullName>
    </submittedName>
</protein>
<dbReference type="Gene3D" id="1.25.40.10">
    <property type="entry name" value="Tetratricopeptide repeat domain"/>
    <property type="match status" value="1"/>
</dbReference>
<dbReference type="Pfam" id="PF25872">
    <property type="entry name" value="HTH_77"/>
    <property type="match status" value="1"/>
</dbReference>
<dbReference type="SUPFAM" id="SSF46894">
    <property type="entry name" value="C-terminal effector domain of the bipartite response regulators"/>
    <property type="match status" value="1"/>
</dbReference>
<proteinExistence type="predicted"/>
<dbReference type="AlphaFoldDB" id="A0A5N8X917"/>
<gene>
    <name evidence="3" type="ORF">FNH08_01635</name>
</gene>
<comment type="caution">
    <text evidence="3">The sequence shown here is derived from an EMBL/GenBank/DDBJ whole genome shotgun (WGS) entry which is preliminary data.</text>
</comment>
<dbReference type="PRINTS" id="PR00038">
    <property type="entry name" value="HTHLUXR"/>
</dbReference>
<feature type="domain" description="HTH luxR-type" evidence="2">
    <location>
        <begin position="705"/>
        <end position="770"/>
    </location>
</feature>
<dbReference type="InterPro" id="IPR016032">
    <property type="entry name" value="Sig_transdc_resp-reg_C-effctor"/>
</dbReference>
<dbReference type="InterPro" id="IPR000792">
    <property type="entry name" value="Tscrpt_reg_LuxR_C"/>
</dbReference>
<organism evidence="3 4">
    <name type="scientific">Streptomyces spongiae</name>
    <dbReference type="NCBI Taxonomy" id="565072"/>
    <lineage>
        <taxon>Bacteria</taxon>
        <taxon>Bacillati</taxon>
        <taxon>Actinomycetota</taxon>
        <taxon>Actinomycetes</taxon>
        <taxon>Kitasatosporales</taxon>
        <taxon>Streptomycetaceae</taxon>
        <taxon>Streptomyces</taxon>
    </lineage>
</organism>
<dbReference type="SUPFAM" id="SSF48452">
    <property type="entry name" value="TPR-like"/>
    <property type="match status" value="1"/>
</dbReference>
<sequence>MEVAAGNLPATLTPLVGRRRTVTEIRRLIASSRLVTLVGTGGIGKSRLARAAAAVTQSKGTLTGGVWLVDLASVTDPEAVPGVTAAALGVHHVGGKATVPLIAAHLADREALIVLDNCEHVVGTCVALVDGLLSAAPRLRIVITSRRTLRMVGEQVFHVPVLLPDEATDLLVARAVSVRPDFRVWQGNRDAVDRLCAALDRLPLAIELAAARLQTLTVEQLAERLKDRFDLLIRGNGAARPPHRTLRALIDWSYELCSPAERVLWNRMSVFAGDFSLDAAEAVCAGGSLARPHVLNLLDSLVAQSVVATTERDGELRYSLLQTVQAYGRRRLVESGEEMLPLRQHRAYFLALARRTAEGWFGPGQAEALRRLRTEHENFLAALTWDIPSPPQQSGRIGPSVSDPDPPDGQAALALAMELRYHWCAGGALADGRRWLDRLLAAHPEPTLIRAKAVWSVAWVTLLQGDLAQADRRLDEAEALGRRLDDPLTQVQVMGLRGLAAIMGGRLEDAVELLQGAVDGLRALAERPAALFWLFQLAIAKSRLRDPGAAEVGGHAVAEAESLGERHSRSYALWALAFDAFAREDFEQAAALIHSGLQIQRTFNDPFGSAMHVNLLAWIATAGGDHQKAARLQGSTRVMWRRMGTTIFDFGPQLSDFQTRSETANVEALGRAAFEECVAAGSRYDTARRCAELGLELHAGIVPGSVAVSSPLTPREEQVAAWVAEGMGNRQIASILQLSPRTVEGHVKNILGKLGFHSRARIAAWWAAGRESPENALQRGLREAGAPARYQATGRRSTP</sequence>
<dbReference type="EMBL" id="VJZC01000005">
    <property type="protein sequence ID" value="MPY55933.1"/>
    <property type="molecule type" value="Genomic_DNA"/>
</dbReference>
<dbReference type="GO" id="GO:0006355">
    <property type="term" value="P:regulation of DNA-templated transcription"/>
    <property type="evidence" value="ECO:0007669"/>
    <property type="project" value="InterPro"/>
</dbReference>
<dbReference type="InterPro" id="IPR011990">
    <property type="entry name" value="TPR-like_helical_dom_sf"/>
</dbReference>
<evidence type="ECO:0000256" key="1">
    <source>
        <dbReference type="SAM" id="MobiDB-lite"/>
    </source>
</evidence>
<dbReference type="InterPro" id="IPR036388">
    <property type="entry name" value="WH-like_DNA-bd_sf"/>
</dbReference>
<dbReference type="PROSITE" id="PS50043">
    <property type="entry name" value="HTH_LUXR_2"/>
    <property type="match status" value="1"/>
</dbReference>
<dbReference type="SMART" id="SM00421">
    <property type="entry name" value="HTH_LUXR"/>
    <property type="match status" value="1"/>
</dbReference>
<dbReference type="Gene3D" id="3.40.50.300">
    <property type="entry name" value="P-loop containing nucleotide triphosphate hydrolases"/>
    <property type="match status" value="1"/>
</dbReference>
<dbReference type="SUPFAM" id="SSF52540">
    <property type="entry name" value="P-loop containing nucleoside triphosphate hydrolases"/>
    <property type="match status" value="1"/>
</dbReference>
<dbReference type="CDD" id="cd06170">
    <property type="entry name" value="LuxR_C_like"/>
    <property type="match status" value="1"/>
</dbReference>
<evidence type="ECO:0000313" key="4">
    <source>
        <dbReference type="Proteomes" id="UP000400924"/>
    </source>
</evidence>
<name>A0A5N8X917_9ACTN</name>